<evidence type="ECO:0000256" key="5">
    <source>
        <dbReference type="ARBA" id="ARBA00023136"/>
    </source>
</evidence>
<dbReference type="InterPro" id="IPR018499">
    <property type="entry name" value="Tetraspanin/Peripherin"/>
</dbReference>
<dbReference type="AlphaFoldDB" id="A0ABD3XY66"/>
<evidence type="ECO:0000256" key="2">
    <source>
        <dbReference type="ARBA" id="ARBA00006840"/>
    </source>
</evidence>
<gene>
    <name evidence="7" type="ORF">ACJMK2_002290</name>
</gene>
<proteinExistence type="inferred from homology"/>
<evidence type="ECO:0000313" key="8">
    <source>
        <dbReference type="Proteomes" id="UP001634394"/>
    </source>
</evidence>
<dbReference type="InterPro" id="IPR018503">
    <property type="entry name" value="Tetraspanin_CS"/>
</dbReference>
<evidence type="ECO:0000256" key="1">
    <source>
        <dbReference type="ARBA" id="ARBA00004141"/>
    </source>
</evidence>
<dbReference type="Proteomes" id="UP001634394">
    <property type="component" value="Unassembled WGS sequence"/>
</dbReference>
<evidence type="ECO:0000256" key="3">
    <source>
        <dbReference type="ARBA" id="ARBA00022692"/>
    </source>
</evidence>
<comment type="subcellular location">
    <subcellularLocation>
        <location evidence="1 6">Membrane</location>
        <topology evidence="1 6">Multi-pass membrane protein</topology>
    </subcellularLocation>
</comment>
<dbReference type="PROSITE" id="PS00421">
    <property type="entry name" value="TM4_1"/>
    <property type="match status" value="1"/>
</dbReference>
<dbReference type="Pfam" id="PF00335">
    <property type="entry name" value="Tetraspanin"/>
    <property type="match status" value="1"/>
</dbReference>
<feature type="transmembrane region" description="Helical" evidence="6">
    <location>
        <begin position="96"/>
        <end position="120"/>
    </location>
</feature>
<dbReference type="Gene3D" id="1.10.1450.10">
    <property type="entry name" value="Tetraspanin"/>
    <property type="match status" value="1"/>
</dbReference>
<keyword evidence="5 6" id="KW-0472">Membrane</keyword>
<feature type="transmembrane region" description="Helical" evidence="6">
    <location>
        <begin position="57"/>
        <end position="84"/>
    </location>
</feature>
<dbReference type="EMBL" id="JBJQND010000001">
    <property type="protein sequence ID" value="KAL3889978.1"/>
    <property type="molecule type" value="Genomic_DNA"/>
</dbReference>
<organism evidence="7 8">
    <name type="scientific">Sinanodonta woodiana</name>
    <name type="common">Chinese pond mussel</name>
    <name type="synonym">Anodonta woodiana</name>
    <dbReference type="NCBI Taxonomy" id="1069815"/>
    <lineage>
        <taxon>Eukaryota</taxon>
        <taxon>Metazoa</taxon>
        <taxon>Spiralia</taxon>
        <taxon>Lophotrochozoa</taxon>
        <taxon>Mollusca</taxon>
        <taxon>Bivalvia</taxon>
        <taxon>Autobranchia</taxon>
        <taxon>Heteroconchia</taxon>
        <taxon>Palaeoheterodonta</taxon>
        <taxon>Unionida</taxon>
        <taxon>Unionoidea</taxon>
        <taxon>Unionidae</taxon>
        <taxon>Unioninae</taxon>
        <taxon>Sinanodonta</taxon>
    </lineage>
</organism>
<dbReference type="PRINTS" id="PR00259">
    <property type="entry name" value="TMFOUR"/>
</dbReference>
<feature type="transmembrane region" description="Helical" evidence="6">
    <location>
        <begin position="12"/>
        <end position="37"/>
    </location>
</feature>
<keyword evidence="4 6" id="KW-1133">Transmembrane helix</keyword>
<comment type="caution">
    <text evidence="6">Lacks conserved residue(s) required for the propagation of feature annotation.</text>
</comment>
<dbReference type="InterPro" id="IPR008952">
    <property type="entry name" value="Tetraspanin_EC2_sf"/>
</dbReference>
<dbReference type="PIRSF" id="PIRSF002419">
    <property type="entry name" value="Tetraspanin"/>
    <property type="match status" value="1"/>
</dbReference>
<evidence type="ECO:0000313" key="7">
    <source>
        <dbReference type="EMBL" id="KAL3889978.1"/>
    </source>
</evidence>
<accession>A0ABD3XY66</accession>
<sequence>MGDLGCGLKCCKYILFVVNLLVFMIGAAAVAVGIWALVDKTNKLDPLTKLGANTGEYNVVGLLQTGAIVMIVGGGIVVIIAFLGCCGAIKESSCMICLYAVLLILILGLEIAAVVLAAIFRSRFETEAKDFIKKNINSTYEGTFSTKEPFSLAIDFAQVYFDCCGVDNYTDFYGDVHWNRTTPENKTMKIPPSCCNLAGDKDTFFKDQSKGSPKNPNCTVDGKDSYMDQPCWKGVLDFIQSRATIVLGVAIGVVAAEDIQSVISVCLSVFKPGIHPFVSLLVEGALEFKMVIIFHT</sequence>
<dbReference type="PANTHER" id="PTHR19282:SF544">
    <property type="entry name" value="TETRASPANIN"/>
    <property type="match status" value="1"/>
</dbReference>
<dbReference type="GO" id="GO:0016020">
    <property type="term" value="C:membrane"/>
    <property type="evidence" value="ECO:0007669"/>
    <property type="project" value="UniProtKB-SubCell"/>
</dbReference>
<dbReference type="InterPro" id="IPR000301">
    <property type="entry name" value="Tetraspanin_animals"/>
</dbReference>
<protein>
    <recommendedName>
        <fullName evidence="6">Tetraspanin</fullName>
    </recommendedName>
</protein>
<evidence type="ECO:0000256" key="6">
    <source>
        <dbReference type="RuleBase" id="RU361218"/>
    </source>
</evidence>
<comment type="caution">
    <text evidence="7">The sequence shown here is derived from an EMBL/GenBank/DDBJ whole genome shotgun (WGS) entry which is preliminary data.</text>
</comment>
<comment type="similarity">
    <text evidence="2 6">Belongs to the tetraspanin (TM4SF) family.</text>
</comment>
<evidence type="ECO:0000256" key="4">
    <source>
        <dbReference type="ARBA" id="ARBA00022989"/>
    </source>
</evidence>
<dbReference type="PANTHER" id="PTHR19282">
    <property type="entry name" value="TETRASPANIN"/>
    <property type="match status" value="1"/>
</dbReference>
<name>A0ABD3XY66_SINWO</name>
<keyword evidence="3 6" id="KW-0812">Transmembrane</keyword>
<reference evidence="7 8" key="1">
    <citation type="submission" date="2024-11" db="EMBL/GenBank/DDBJ databases">
        <title>Chromosome-level genome assembly of the freshwater bivalve Anodonta woodiana.</title>
        <authorList>
            <person name="Chen X."/>
        </authorList>
    </citation>
    <scope>NUCLEOTIDE SEQUENCE [LARGE SCALE GENOMIC DNA]</scope>
    <source>
        <strain evidence="7">MN2024</strain>
        <tissue evidence="7">Gills</tissue>
    </source>
</reference>
<keyword evidence="8" id="KW-1185">Reference proteome</keyword>
<dbReference type="SUPFAM" id="SSF48652">
    <property type="entry name" value="Tetraspanin"/>
    <property type="match status" value="1"/>
</dbReference>